<dbReference type="AlphaFoldDB" id="A0AAU7LMT3"/>
<keyword evidence="3" id="KW-0274">FAD</keyword>
<dbReference type="SUPFAM" id="SSF51905">
    <property type="entry name" value="FAD/NAD(P)-binding domain"/>
    <property type="match status" value="1"/>
</dbReference>
<dbReference type="PANTHER" id="PTHR42887:SF2">
    <property type="entry name" value="OS12G0638800 PROTEIN"/>
    <property type="match status" value="1"/>
</dbReference>
<evidence type="ECO:0000259" key="5">
    <source>
        <dbReference type="Pfam" id="PF22780"/>
    </source>
</evidence>
<dbReference type="InterPro" id="IPR004792">
    <property type="entry name" value="BaiN-like"/>
</dbReference>
<evidence type="ECO:0000313" key="6">
    <source>
        <dbReference type="EMBL" id="XBP68924.1"/>
    </source>
</evidence>
<dbReference type="InterPro" id="IPR055178">
    <property type="entry name" value="RsdA/BaiN/AoA(So)-like_dom"/>
</dbReference>
<dbReference type="SUPFAM" id="SSF160996">
    <property type="entry name" value="HI0933 insert domain-like"/>
    <property type="match status" value="1"/>
</dbReference>
<dbReference type="NCBIfam" id="TIGR00275">
    <property type="entry name" value="aminoacetone oxidase family FAD-binding enzyme"/>
    <property type="match status" value="1"/>
</dbReference>
<dbReference type="InterPro" id="IPR023166">
    <property type="entry name" value="BaiN-like_dom_sf"/>
</dbReference>
<dbReference type="InterPro" id="IPR036188">
    <property type="entry name" value="FAD/NAD-bd_sf"/>
</dbReference>
<sequence>MHKFDVVVIGAGAAGLFCAGQAGRQGLKVLLVDHSDKVAEKIRISGGGRCNFTNRDATPAQFLSENPHFCRSALSRYTPQDFIELLQRHDIPFHEKHKGQLFCDRSAEDVINMLLAECDAGQVTRWQSCSIKSMFCAEQAGTASYKIESSRGLIEAPQVVIATGGLSIPKIGATDFGYRIAKQFGLRLVEPRAALVPLTFEGDSWAPYAQLAGLALPVKIETGPPDATPKQRKKAVVFSEDLLFTHRGLSGPAVLQISSFWREGQPVRVNLAPGTDLSALLLRAKATSRKLIANELASLVPSRLADAWVSEDPALQRPISDATDKALQALAQRLGDWQLTPNGSEGYKKAEVTVGGVDTRDLSSQTMESKQPGLYFIGEVVDVTGWLGGYNFQWAWASGFACAQALAARRVELAV</sequence>
<proteinExistence type="predicted"/>
<dbReference type="PRINTS" id="PR00411">
    <property type="entry name" value="PNDRDTASEI"/>
</dbReference>
<dbReference type="Gene3D" id="3.50.50.60">
    <property type="entry name" value="FAD/NAD(P)-binding domain"/>
    <property type="match status" value="1"/>
</dbReference>
<dbReference type="Gene3D" id="1.10.8.260">
    <property type="entry name" value="HI0933 insert domain-like"/>
    <property type="match status" value="1"/>
</dbReference>
<accession>A0AAU7LMT3</accession>
<dbReference type="Pfam" id="PF03486">
    <property type="entry name" value="HI0933_like"/>
    <property type="match status" value="1"/>
</dbReference>
<feature type="domain" description="RsdA/BaiN/AoA(So)-like insert" evidence="5">
    <location>
        <begin position="192"/>
        <end position="352"/>
    </location>
</feature>
<dbReference type="PRINTS" id="PR00368">
    <property type="entry name" value="FADPNR"/>
</dbReference>
<name>A0AAU7LMT3_9BURK</name>
<keyword evidence="2" id="KW-0285">Flavoprotein</keyword>
<keyword evidence="6" id="KW-0560">Oxidoreductase</keyword>
<evidence type="ECO:0000256" key="1">
    <source>
        <dbReference type="ARBA" id="ARBA00001974"/>
    </source>
</evidence>
<protein>
    <submittedName>
        <fullName evidence="6">NAD(P)/FAD-dependent oxidoreductase</fullName>
        <ecNumber evidence="6">1.14.13.-</ecNumber>
    </submittedName>
</protein>
<dbReference type="GO" id="GO:0016491">
    <property type="term" value="F:oxidoreductase activity"/>
    <property type="evidence" value="ECO:0007669"/>
    <property type="project" value="UniProtKB-KW"/>
</dbReference>
<dbReference type="RefSeq" id="WP_349277144.1">
    <property type="nucleotide sequence ID" value="NZ_CBCSCU010000014.1"/>
</dbReference>
<comment type="cofactor">
    <cofactor evidence="1">
        <name>FAD</name>
        <dbReference type="ChEBI" id="CHEBI:57692"/>
    </cofactor>
</comment>
<dbReference type="EC" id="1.14.13.-" evidence="6"/>
<reference evidence="6" key="1">
    <citation type="submission" date="2024-05" db="EMBL/GenBank/DDBJ databases">
        <authorList>
            <person name="Bunk B."/>
            <person name="Swiderski J."/>
            <person name="Sproer C."/>
            <person name="Thiel V."/>
        </authorList>
    </citation>
    <scope>NUCLEOTIDE SEQUENCE</scope>
    <source>
        <strain evidence="6">DSM 17735</strain>
    </source>
</reference>
<organism evidence="6">
    <name type="scientific">Polaromonas hydrogenivorans</name>
    <dbReference type="NCBI Taxonomy" id="335476"/>
    <lineage>
        <taxon>Bacteria</taxon>
        <taxon>Pseudomonadati</taxon>
        <taxon>Pseudomonadota</taxon>
        <taxon>Betaproteobacteria</taxon>
        <taxon>Burkholderiales</taxon>
        <taxon>Comamonadaceae</taxon>
        <taxon>Polaromonas</taxon>
    </lineage>
</organism>
<evidence type="ECO:0000259" key="4">
    <source>
        <dbReference type="Pfam" id="PF03486"/>
    </source>
</evidence>
<dbReference type="EMBL" id="CP157675">
    <property type="protein sequence ID" value="XBP68924.1"/>
    <property type="molecule type" value="Genomic_DNA"/>
</dbReference>
<dbReference type="Gene3D" id="2.40.30.10">
    <property type="entry name" value="Translation factors"/>
    <property type="match status" value="1"/>
</dbReference>
<evidence type="ECO:0000256" key="2">
    <source>
        <dbReference type="ARBA" id="ARBA00022630"/>
    </source>
</evidence>
<evidence type="ECO:0000256" key="3">
    <source>
        <dbReference type="ARBA" id="ARBA00022827"/>
    </source>
</evidence>
<dbReference type="Pfam" id="PF22780">
    <property type="entry name" value="HI0933_like_1st"/>
    <property type="match status" value="1"/>
</dbReference>
<dbReference type="InterPro" id="IPR057661">
    <property type="entry name" value="RsdA/BaiN/AoA(So)_Rossmann"/>
</dbReference>
<dbReference type="PANTHER" id="PTHR42887">
    <property type="entry name" value="OS12G0638800 PROTEIN"/>
    <property type="match status" value="1"/>
</dbReference>
<gene>
    <name evidence="6" type="ORF">ABLV49_13560</name>
</gene>
<feature type="domain" description="RsdA/BaiN/AoA(So)-like Rossmann fold-like" evidence="4">
    <location>
        <begin position="5"/>
        <end position="404"/>
    </location>
</feature>